<feature type="transmembrane region" description="Helical" evidence="1">
    <location>
        <begin position="38"/>
        <end position="60"/>
    </location>
</feature>
<dbReference type="EMBL" id="FNIA01000002">
    <property type="protein sequence ID" value="SDM41176.1"/>
    <property type="molecule type" value="Genomic_DNA"/>
</dbReference>
<reference evidence="2 3" key="1">
    <citation type="submission" date="2016-10" db="EMBL/GenBank/DDBJ databases">
        <authorList>
            <person name="de Groot N.N."/>
        </authorList>
    </citation>
    <scope>NUCLEOTIDE SEQUENCE [LARGE SCALE GENOMIC DNA]</scope>
    <source>
        <strain evidence="3">EB21,IBRC-M 10013,KCTC 4048</strain>
    </source>
</reference>
<gene>
    <name evidence="2" type="ORF">SAMN05192554_10267</name>
</gene>
<protein>
    <submittedName>
        <fullName evidence="2">Uncharacterized protein</fullName>
    </submittedName>
</protein>
<evidence type="ECO:0000313" key="3">
    <source>
        <dbReference type="Proteomes" id="UP000199370"/>
    </source>
</evidence>
<keyword evidence="3" id="KW-1185">Reference proteome</keyword>
<organism evidence="2 3">
    <name type="scientific">Haloarchaeobius iranensis</name>
    <dbReference type="NCBI Taxonomy" id="996166"/>
    <lineage>
        <taxon>Archaea</taxon>
        <taxon>Methanobacteriati</taxon>
        <taxon>Methanobacteriota</taxon>
        <taxon>Stenosarchaea group</taxon>
        <taxon>Halobacteria</taxon>
        <taxon>Halobacteriales</taxon>
        <taxon>Halorubellaceae</taxon>
        <taxon>Haloarchaeobius</taxon>
    </lineage>
</organism>
<dbReference type="AlphaFoldDB" id="A0A1G9T0L1"/>
<evidence type="ECO:0000256" key="1">
    <source>
        <dbReference type="SAM" id="Phobius"/>
    </source>
</evidence>
<keyword evidence="1" id="KW-0812">Transmembrane</keyword>
<keyword evidence="1" id="KW-0472">Membrane</keyword>
<accession>A0A1G9T0L1</accession>
<proteinExistence type="predicted"/>
<name>A0A1G9T0L1_9EURY</name>
<sequence length="70" mass="7370">MSGMALLFGLAIFVALCWGCIAAWVCYDSDYHSRTAAAGLTVAVFLTGPPGLLAYLAFLSPASEAADWPR</sequence>
<dbReference type="Proteomes" id="UP000199370">
    <property type="component" value="Unassembled WGS sequence"/>
</dbReference>
<dbReference type="RefSeq" id="WP_089731310.1">
    <property type="nucleotide sequence ID" value="NZ_FNIA01000002.1"/>
</dbReference>
<evidence type="ECO:0000313" key="2">
    <source>
        <dbReference type="EMBL" id="SDM41176.1"/>
    </source>
</evidence>
<dbReference type="STRING" id="996166.SAMN05192554_10267"/>
<keyword evidence="1" id="KW-1133">Transmembrane helix</keyword>